<dbReference type="GO" id="GO:0006405">
    <property type="term" value="P:RNA export from nucleus"/>
    <property type="evidence" value="ECO:0007669"/>
    <property type="project" value="TreeGrafter"/>
</dbReference>
<feature type="domain" description="Nucleoporin Nup159/Nup146 N-terminal" evidence="6">
    <location>
        <begin position="57"/>
        <end position="437"/>
    </location>
</feature>
<evidence type="ECO:0000256" key="5">
    <source>
        <dbReference type="SAM" id="MobiDB-lite"/>
    </source>
</evidence>
<keyword evidence="4" id="KW-0175">Coiled coil</keyword>
<feature type="compositionally biased region" description="Acidic residues" evidence="5">
    <location>
        <begin position="877"/>
        <end position="888"/>
    </location>
</feature>
<feature type="coiled-coil region" evidence="4">
    <location>
        <begin position="1266"/>
        <end position="1293"/>
    </location>
</feature>
<evidence type="ECO:0000256" key="4">
    <source>
        <dbReference type="SAM" id="Coils"/>
    </source>
</evidence>
<dbReference type="Pfam" id="PF16755">
    <property type="entry name" value="Beta-prop_NUP159_NUP214"/>
    <property type="match status" value="1"/>
</dbReference>
<dbReference type="EMBL" id="NAJN01000536">
    <property type="protein sequence ID" value="TKA71891.1"/>
    <property type="molecule type" value="Genomic_DNA"/>
</dbReference>
<accession>A0A4U0X7E6</accession>
<sequence length="1480" mass="153307">MAFSFANPAGTGSVTGAQTNTGPDLELIETEGLGFLSIAGDTKLRLLPSPWPNDALPPPTVSLFAVASGKGLIAAAGPDTLVIATTESVRRAFAAEGPKANNVKAFTPQATLPIPRVSQVAFSSDESSLVIAAETGGGLAVYDVQSIMQGNKEPAFQLGTNGIAVRALIPNPATDAAHFFSIVLTGGQLMLANLKERQLVNGANGPVLKEGVSCIAWSNRGKQLVAGLGNGTAYQMDPQGVGKADIPKPPQVEGEQHVSSIFWLANDDFLVIHTPMSSTEPDRAPDSTYNLVHREKGTSNYSFHKLQDPCPPFGMNRSPPHHFICRLKDFPPSLDDMLIISSTASPDVGLFTRSGTPLASNLPADQISNTYTTTTPAIDSRRAGLPVTEEMTDTSPIGMALDLSSKEKVPRPIQGNDLEETSTPLPALMLLNNEGVLSSWWVVYSQSVMSNTAYPGLVATGGARQVTAFGGSASSALSSSLGNPTPVPNAFGGGAFAKPAAPSFGSAGAPGFGGASLLGGKPSPWSTPAATANSAQAAGAAFGRPSFGVSSPLAASSGNAFGAVGGLGNRASPWASSTSSQQASNTTNPFGRAPAAASPFAKLGGENKPAVSPFASLGGENKPPASPFANMGGSTPAASPFAGLGSTQPAASPFAGLGANKAPPSSPFAGLGQQTSKPFGTTPQQSFGSTVDLGSSIGGSFGAPSTIGSRSPWATPSANATPAQGSASMFGKPSLPSVQSQEATMTSDDDQTPKPTDKPQGLFGAGVSNFRLGSTFQGDGSAKDDGPKPRDPGNSMFGNAFGSALGDATKTPVTPIKKEPGTEEEQKLSDISTTPASPPKTVAAPSTGGFADDAKPTPFFPPTKATETKKALSESSVSEEESVVEAEDAPLPPDMTHAQAKKALEDLGALPIAGSPPVDLGEDRSSSLSSVDDSAPSVPDGESQLDESVSGDEGGVDEDSGKENEDRSGTQNQSASVLSPSQVQKKHEAPAFAPSPLAPPPSAYSSSTTPAGFPKSAPFFPPPHSRDIPRSPSPLRSASTPNAGPANRTFQALPSQPLAVPPSKPISRPVSQGSAPKPAEPVEESSLSDDEDERIRAELTSPVVATTKLDPFLAHQDYAGRVDKSGIPGQIERVYRDINSMVDTLGLNARALKAFVKGHAEGYKEGGRERDDLEIEDDWCLVEIEDLEQVENSIEQALDGGRITDVDDKRDELAQLRKDCAKLRTRTLELKKQILAHTDPGKVASTRAAPLTAEVATQRSDLHKGFAKFQELLQEAEEGLSMLRARLASASAASSQLGANISLATPTVEAVTNTILKMTAMVERKSGDVDVLEFQMRKLRGGMAGLSLGGPDDADGHDRGSLDSSPFATPPTSRGRLAASQLSNGSATYATPLRQSHRPTTTGTYGLFYSPDSDLVASTAALRLGDSVRSNGSARKKMRQVGGEEIVRFNAKAERRRAVLERLREVVLKRRGGIEGQDAA</sequence>
<feature type="compositionally biased region" description="Low complexity" evidence="5">
    <location>
        <begin position="926"/>
        <end position="941"/>
    </location>
</feature>
<feature type="compositionally biased region" description="Basic and acidic residues" evidence="5">
    <location>
        <begin position="959"/>
        <end position="968"/>
    </location>
</feature>
<dbReference type="SUPFAM" id="SSF117289">
    <property type="entry name" value="Nucleoporin domain"/>
    <property type="match status" value="1"/>
</dbReference>
<dbReference type="InterPro" id="IPR015943">
    <property type="entry name" value="WD40/YVTN_repeat-like_dom_sf"/>
</dbReference>
<dbReference type="Proteomes" id="UP000308768">
    <property type="component" value="Unassembled WGS sequence"/>
</dbReference>
<evidence type="ECO:0000256" key="1">
    <source>
        <dbReference type="ARBA" id="ARBA00004123"/>
    </source>
</evidence>
<dbReference type="PANTHER" id="PTHR23193:SF23">
    <property type="entry name" value="NUCLEAR PORE COMPLEX PROTEIN NUP153"/>
    <property type="match status" value="1"/>
</dbReference>
<keyword evidence="8" id="KW-1185">Reference proteome</keyword>
<evidence type="ECO:0000259" key="6">
    <source>
        <dbReference type="Pfam" id="PF16755"/>
    </source>
</evidence>
<dbReference type="Gene3D" id="2.130.10.10">
    <property type="entry name" value="YVTN repeat-like/Quinoprotein amine dehydrogenase"/>
    <property type="match status" value="1"/>
</dbReference>
<comment type="subcellular location">
    <subcellularLocation>
        <location evidence="1">Nucleus</location>
    </subcellularLocation>
</comment>
<dbReference type="GO" id="GO:0008139">
    <property type="term" value="F:nuclear localization sequence binding"/>
    <property type="evidence" value="ECO:0007669"/>
    <property type="project" value="TreeGrafter"/>
</dbReference>
<feature type="compositionally biased region" description="Polar residues" evidence="5">
    <location>
        <begin position="1362"/>
        <end position="1372"/>
    </location>
</feature>
<feature type="compositionally biased region" description="Polar residues" evidence="5">
    <location>
        <begin position="706"/>
        <end position="727"/>
    </location>
</feature>
<organism evidence="7 8">
    <name type="scientific">Cryomyces minteri</name>
    <dbReference type="NCBI Taxonomy" id="331657"/>
    <lineage>
        <taxon>Eukaryota</taxon>
        <taxon>Fungi</taxon>
        <taxon>Dikarya</taxon>
        <taxon>Ascomycota</taxon>
        <taxon>Pezizomycotina</taxon>
        <taxon>Dothideomycetes</taxon>
        <taxon>Dothideomycetes incertae sedis</taxon>
        <taxon>Cryomyces</taxon>
    </lineage>
</organism>
<feature type="region of interest" description="Disordered" evidence="5">
    <location>
        <begin position="1345"/>
        <end position="1382"/>
    </location>
</feature>
<evidence type="ECO:0000256" key="2">
    <source>
        <dbReference type="ARBA" id="ARBA00022448"/>
    </source>
</evidence>
<dbReference type="InterPro" id="IPR039462">
    <property type="entry name" value="Nup159/Nup146_N"/>
</dbReference>
<feature type="region of interest" description="Disordered" evidence="5">
    <location>
        <begin position="661"/>
        <end position="1094"/>
    </location>
</feature>
<feature type="compositionally biased region" description="Polar residues" evidence="5">
    <location>
        <begin position="672"/>
        <end position="693"/>
    </location>
</feature>
<feature type="compositionally biased region" description="Acidic residues" evidence="5">
    <location>
        <begin position="1081"/>
        <end position="1092"/>
    </location>
</feature>
<proteinExistence type="predicted"/>
<feature type="compositionally biased region" description="Polar residues" evidence="5">
    <location>
        <begin position="10"/>
        <end position="22"/>
    </location>
</feature>
<feature type="compositionally biased region" description="Low complexity" evidence="5">
    <location>
        <begin position="575"/>
        <end position="588"/>
    </location>
</feature>
<name>A0A4U0X7E6_9PEZI</name>
<gene>
    <name evidence="7" type="ORF">B0A49_03354</name>
</gene>
<dbReference type="OrthoDB" id="248320at2759"/>
<dbReference type="PANTHER" id="PTHR23193">
    <property type="entry name" value="NUCLEAR PORE COMPLEX PROTEIN NUP"/>
    <property type="match status" value="1"/>
</dbReference>
<evidence type="ECO:0000313" key="7">
    <source>
        <dbReference type="EMBL" id="TKA71891.1"/>
    </source>
</evidence>
<feature type="compositionally biased region" description="Polar residues" evidence="5">
    <location>
        <begin position="1034"/>
        <end position="1054"/>
    </location>
</feature>
<reference evidence="7 8" key="1">
    <citation type="submission" date="2017-03" db="EMBL/GenBank/DDBJ databases">
        <title>Genomes of endolithic fungi from Antarctica.</title>
        <authorList>
            <person name="Coleine C."/>
            <person name="Masonjones S."/>
            <person name="Stajich J.E."/>
        </authorList>
    </citation>
    <scope>NUCLEOTIDE SEQUENCE [LARGE SCALE GENOMIC DNA]</scope>
    <source>
        <strain evidence="7 8">CCFEE 5187</strain>
    </source>
</reference>
<keyword evidence="3" id="KW-0539">Nucleus</keyword>
<dbReference type="GO" id="GO:0017056">
    <property type="term" value="F:structural constituent of nuclear pore"/>
    <property type="evidence" value="ECO:0007669"/>
    <property type="project" value="TreeGrafter"/>
</dbReference>
<feature type="compositionally biased region" description="Polar residues" evidence="5">
    <location>
        <begin position="969"/>
        <end position="983"/>
    </location>
</feature>
<evidence type="ECO:0000256" key="3">
    <source>
        <dbReference type="ARBA" id="ARBA00023242"/>
    </source>
</evidence>
<feature type="coiled-coil region" evidence="4">
    <location>
        <begin position="1206"/>
        <end position="1233"/>
    </location>
</feature>
<feature type="region of interest" description="Disordered" evidence="5">
    <location>
        <begin position="571"/>
        <end position="634"/>
    </location>
</feature>
<dbReference type="GO" id="GO:0006606">
    <property type="term" value="P:protein import into nucleus"/>
    <property type="evidence" value="ECO:0007669"/>
    <property type="project" value="TreeGrafter"/>
</dbReference>
<feature type="compositionally biased region" description="Basic and acidic residues" evidence="5">
    <location>
        <begin position="816"/>
        <end position="828"/>
    </location>
</feature>
<dbReference type="GO" id="GO:0005643">
    <property type="term" value="C:nuclear pore"/>
    <property type="evidence" value="ECO:0007669"/>
    <property type="project" value="TreeGrafter"/>
</dbReference>
<feature type="region of interest" description="Disordered" evidence="5">
    <location>
        <begin position="1"/>
        <end position="22"/>
    </location>
</feature>
<comment type="caution">
    <text evidence="7">The sequence shown here is derived from an EMBL/GenBank/DDBJ whole genome shotgun (WGS) entry which is preliminary data.</text>
</comment>
<dbReference type="STRING" id="331657.A0A4U0X7E6"/>
<feature type="compositionally biased region" description="Polar residues" evidence="5">
    <location>
        <begin position="736"/>
        <end position="746"/>
    </location>
</feature>
<dbReference type="InterPro" id="IPR026054">
    <property type="entry name" value="Nucleoporin"/>
</dbReference>
<protein>
    <recommendedName>
        <fullName evidence="6">Nucleoporin Nup159/Nup146 N-terminal domain-containing protein</fullName>
    </recommendedName>
</protein>
<dbReference type="FunFam" id="2.130.10.10:FF:000645">
    <property type="entry name" value="Putative nuclear pore complex subunit Nup159"/>
    <property type="match status" value="1"/>
</dbReference>
<feature type="compositionally biased region" description="Basic and acidic residues" evidence="5">
    <location>
        <begin position="781"/>
        <end position="791"/>
    </location>
</feature>
<evidence type="ECO:0000313" key="8">
    <source>
        <dbReference type="Proteomes" id="UP000308768"/>
    </source>
</evidence>
<keyword evidence="2" id="KW-0813">Transport</keyword>